<feature type="transmembrane region" description="Helical" evidence="7">
    <location>
        <begin position="211"/>
        <end position="233"/>
    </location>
</feature>
<dbReference type="InterPro" id="IPR003594">
    <property type="entry name" value="HATPase_dom"/>
</dbReference>
<feature type="domain" description="PAC" evidence="10">
    <location>
        <begin position="366"/>
        <end position="417"/>
    </location>
</feature>
<dbReference type="SMART" id="SM00091">
    <property type="entry name" value="PAS"/>
    <property type="match status" value="1"/>
</dbReference>
<dbReference type="CDD" id="cd06225">
    <property type="entry name" value="HAMP"/>
    <property type="match status" value="1"/>
</dbReference>
<feature type="domain" description="Histidine kinase" evidence="8">
    <location>
        <begin position="435"/>
        <end position="644"/>
    </location>
</feature>
<feature type="domain" description="HAMP" evidence="11">
    <location>
        <begin position="235"/>
        <end position="287"/>
    </location>
</feature>
<dbReference type="SUPFAM" id="SSF55874">
    <property type="entry name" value="ATPase domain of HSP90 chaperone/DNA topoisomerase II/histidine kinase"/>
    <property type="match status" value="1"/>
</dbReference>
<dbReference type="RefSeq" id="WP_104230598.1">
    <property type="nucleotide sequence ID" value="NZ_PSNW01000006.1"/>
</dbReference>
<dbReference type="NCBIfam" id="TIGR00229">
    <property type="entry name" value="sensory_box"/>
    <property type="match status" value="1"/>
</dbReference>
<dbReference type="InterPro" id="IPR000700">
    <property type="entry name" value="PAS-assoc_C"/>
</dbReference>
<keyword evidence="5" id="KW-0808">Transferase</keyword>
<dbReference type="PRINTS" id="PR00344">
    <property type="entry name" value="BCTRLSENSOR"/>
</dbReference>
<evidence type="ECO:0000256" key="7">
    <source>
        <dbReference type="SAM" id="Phobius"/>
    </source>
</evidence>
<dbReference type="AlphaFoldDB" id="A0A2S5TEX4"/>
<dbReference type="InterPro" id="IPR036097">
    <property type="entry name" value="HisK_dim/P_sf"/>
</dbReference>
<keyword evidence="4" id="KW-0597">Phosphoprotein</keyword>
<dbReference type="PROSITE" id="PS50109">
    <property type="entry name" value="HIS_KIN"/>
    <property type="match status" value="1"/>
</dbReference>
<evidence type="ECO:0000256" key="2">
    <source>
        <dbReference type="ARBA" id="ARBA00004370"/>
    </source>
</evidence>
<sequence>MFLGGRTHHLSITAKLAAIVVVFVAIVFSLVAVVTLSLRLASGARAYVGGEGLWSKGQKDAVYYLSRYAQYGRTDDYRLYREAIAIPLGDREARLEMERRSYNEATVRRGFVAGGNAEQDVPDMIFLFRHFRWIDELDTAVQVWREAERRLLELEVIADELKRSHAAGSLTPERREHLLQRIATINAAVAPLERRFSVAIGSAARWMQHGLPLLIALFAAVLLAAGLLVSWVVSQDLRRSILALREGALRVSQGHLTHRIEVRSGDELGELATVFNEMIVRRRLAEEGLRETTEFRNKVMQSATNAIFAFDLQGRFTLVNRQTCVITGHEEQELLGRSFLPLIPLEQRPLVQALFDAAASGRGAANNVETPIQRKDGSLTTIVFSNAPLMKGGTVIGVAGTAEDITERKRATAELAERAEELARSNTELEHFAYVASHDLQEPLRTVASFTQLLARRFSGRDPDANEFVGYITDEVQRMRQLIEGLLTYSRVTREKQQPEPTSLDRLLDAALANLRTTIAESGAVIRRQPLPTLPVQGQLITQLFQNLVGNAIKFRGQEAPQIDIDVQPDADFWQFSVRDNGIGIDPLYAERVFVLFQRLHTREVYPGSGIGLAICRKIVERHGGRIWVEPGYPGSVFRFTLPV</sequence>
<dbReference type="InterPro" id="IPR005467">
    <property type="entry name" value="His_kinase_dom"/>
</dbReference>
<dbReference type="Proteomes" id="UP000238220">
    <property type="component" value="Unassembled WGS sequence"/>
</dbReference>
<protein>
    <recommendedName>
        <fullName evidence="3">histidine kinase</fullName>
        <ecNumber evidence="3">2.7.13.3</ecNumber>
    </recommendedName>
</protein>
<dbReference type="OrthoDB" id="7051794at2"/>
<dbReference type="GO" id="GO:0016020">
    <property type="term" value="C:membrane"/>
    <property type="evidence" value="ECO:0007669"/>
    <property type="project" value="UniProtKB-SubCell"/>
</dbReference>
<comment type="catalytic activity">
    <reaction evidence="1">
        <text>ATP + protein L-histidine = ADP + protein N-phospho-L-histidine.</text>
        <dbReference type="EC" id="2.7.13.3"/>
    </reaction>
</comment>
<dbReference type="CDD" id="cd00082">
    <property type="entry name" value="HisKA"/>
    <property type="match status" value="1"/>
</dbReference>
<accession>A0A2S5TEX4</accession>
<keyword evidence="6" id="KW-0418">Kinase</keyword>
<dbReference type="GO" id="GO:0000155">
    <property type="term" value="F:phosphorelay sensor kinase activity"/>
    <property type="evidence" value="ECO:0007669"/>
    <property type="project" value="InterPro"/>
</dbReference>
<evidence type="ECO:0000259" key="11">
    <source>
        <dbReference type="PROSITE" id="PS50885"/>
    </source>
</evidence>
<dbReference type="EC" id="2.7.13.3" evidence="3"/>
<dbReference type="InterPro" id="IPR036890">
    <property type="entry name" value="HATPase_C_sf"/>
</dbReference>
<dbReference type="EMBL" id="PSNW01000006">
    <property type="protein sequence ID" value="PPE73536.1"/>
    <property type="molecule type" value="Genomic_DNA"/>
</dbReference>
<dbReference type="SMART" id="SM00388">
    <property type="entry name" value="HisKA"/>
    <property type="match status" value="1"/>
</dbReference>
<evidence type="ECO:0000256" key="5">
    <source>
        <dbReference type="ARBA" id="ARBA00022679"/>
    </source>
</evidence>
<dbReference type="InterPro" id="IPR052162">
    <property type="entry name" value="Sensor_kinase/Photoreceptor"/>
</dbReference>
<keyword evidence="7" id="KW-0472">Membrane</keyword>
<evidence type="ECO:0000313" key="12">
    <source>
        <dbReference type="EMBL" id="PPE73536.1"/>
    </source>
</evidence>
<dbReference type="GO" id="GO:0006355">
    <property type="term" value="P:regulation of DNA-templated transcription"/>
    <property type="evidence" value="ECO:0007669"/>
    <property type="project" value="InterPro"/>
</dbReference>
<dbReference type="PROSITE" id="PS50885">
    <property type="entry name" value="HAMP"/>
    <property type="match status" value="1"/>
</dbReference>
<evidence type="ECO:0000256" key="3">
    <source>
        <dbReference type="ARBA" id="ARBA00012438"/>
    </source>
</evidence>
<dbReference type="Pfam" id="PF02518">
    <property type="entry name" value="HATPase_c"/>
    <property type="match status" value="1"/>
</dbReference>
<dbReference type="CDD" id="cd00130">
    <property type="entry name" value="PAS"/>
    <property type="match status" value="1"/>
</dbReference>
<keyword evidence="13" id="KW-1185">Reference proteome</keyword>
<comment type="caution">
    <text evidence="12">The sequence shown here is derived from an EMBL/GenBank/DDBJ whole genome shotgun (WGS) entry which is preliminary data.</text>
</comment>
<comment type="subcellular location">
    <subcellularLocation>
        <location evidence="2">Membrane</location>
    </subcellularLocation>
</comment>
<name>A0A2S5TEX4_9GAMM</name>
<dbReference type="Pfam" id="PF00989">
    <property type="entry name" value="PAS"/>
    <property type="match status" value="1"/>
</dbReference>
<evidence type="ECO:0000259" key="8">
    <source>
        <dbReference type="PROSITE" id="PS50109"/>
    </source>
</evidence>
<dbReference type="Pfam" id="PF00672">
    <property type="entry name" value="HAMP"/>
    <property type="match status" value="1"/>
</dbReference>
<dbReference type="SMART" id="SM00387">
    <property type="entry name" value="HATPase_c"/>
    <property type="match status" value="1"/>
</dbReference>
<keyword evidence="7" id="KW-0812">Transmembrane</keyword>
<evidence type="ECO:0000256" key="6">
    <source>
        <dbReference type="ARBA" id="ARBA00022777"/>
    </source>
</evidence>
<dbReference type="Gene3D" id="6.10.340.10">
    <property type="match status" value="1"/>
</dbReference>
<keyword evidence="7" id="KW-1133">Transmembrane helix</keyword>
<dbReference type="PANTHER" id="PTHR43304">
    <property type="entry name" value="PHYTOCHROME-LIKE PROTEIN CPH1"/>
    <property type="match status" value="1"/>
</dbReference>
<dbReference type="SUPFAM" id="SSF47384">
    <property type="entry name" value="Homodimeric domain of signal transducing histidine kinase"/>
    <property type="match status" value="1"/>
</dbReference>
<dbReference type="Gene3D" id="3.30.450.20">
    <property type="entry name" value="PAS domain"/>
    <property type="match status" value="1"/>
</dbReference>
<dbReference type="PROSITE" id="PS50113">
    <property type="entry name" value="PAC"/>
    <property type="match status" value="1"/>
</dbReference>
<dbReference type="InterPro" id="IPR035965">
    <property type="entry name" value="PAS-like_dom_sf"/>
</dbReference>
<gene>
    <name evidence="12" type="ORF">C3942_12080</name>
</gene>
<dbReference type="InterPro" id="IPR000014">
    <property type="entry name" value="PAS"/>
</dbReference>
<proteinExistence type="predicted"/>
<dbReference type="InterPro" id="IPR013767">
    <property type="entry name" value="PAS_fold"/>
</dbReference>
<dbReference type="Pfam" id="PF00512">
    <property type="entry name" value="HisKA"/>
    <property type="match status" value="1"/>
</dbReference>
<dbReference type="InterPro" id="IPR004358">
    <property type="entry name" value="Sig_transdc_His_kin-like_C"/>
</dbReference>
<dbReference type="SMART" id="SM00304">
    <property type="entry name" value="HAMP"/>
    <property type="match status" value="1"/>
</dbReference>
<dbReference type="Gene3D" id="1.10.287.130">
    <property type="match status" value="1"/>
</dbReference>
<dbReference type="PANTHER" id="PTHR43304:SF1">
    <property type="entry name" value="PAC DOMAIN-CONTAINING PROTEIN"/>
    <property type="match status" value="1"/>
</dbReference>
<feature type="domain" description="PAS" evidence="9">
    <location>
        <begin position="292"/>
        <end position="362"/>
    </location>
</feature>
<dbReference type="InterPro" id="IPR003661">
    <property type="entry name" value="HisK_dim/P_dom"/>
</dbReference>
<evidence type="ECO:0000259" key="9">
    <source>
        <dbReference type="PROSITE" id="PS50112"/>
    </source>
</evidence>
<dbReference type="SUPFAM" id="SSF158472">
    <property type="entry name" value="HAMP domain-like"/>
    <property type="match status" value="1"/>
</dbReference>
<feature type="transmembrane region" description="Helical" evidence="7">
    <location>
        <begin position="12"/>
        <end position="36"/>
    </location>
</feature>
<evidence type="ECO:0000256" key="1">
    <source>
        <dbReference type="ARBA" id="ARBA00000085"/>
    </source>
</evidence>
<reference evidence="12 13" key="1">
    <citation type="submission" date="2018-02" db="EMBL/GenBank/DDBJ databases">
        <title>Genome sequencing of Solimonas sp. HR-BB.</title>
        <authorList>
            <person name="Lee Y."/>
            <person name="Jeon C.O."/>
        </authorList>
    </citation>
    <scope>NUCLEOTIDE SEQUENCE [LARGE SCALE GENOMIC DNA]</scope>
    <source>
        <strain evidence="12 13">HR-BB</strain>
    </source>
</reference>
<organism evidence="12 13">
    <name type="scientific">Solimonas fluminis</name>
    <dbReference type="NCBI Taxonomy" id="2086571"/>
    <lineage>
        <taxon>Bacteria</taxon>
        <taxon>Pseudomonadati</taxon>
        <taxon>Pseudomonadota</taxon>
        <taxon>Gammaproteobacteria</taxon>
        <taxon>Nevskiales</taxon>
        <taxon>Nevskiaceae</taxon>
        <taxon>Solimonas</taxon>
    </lineage>
</organism>
<evidence type="ECO:0000259" key="10">
    <source>
        <dbReference type="PROSITE" id="PS50113"/>
    </source>
</evidence>
<dbReference type="Gene3D" id="3.30.565.10">
    <property type="entry name" value="Histidine kinase-like ATPase, C-terminal domain"/>
    <property type="match status" value="1"/>
</dbReference>
<dbReference type="PROSITE" id="PS50112">
    <property type="entry name" value="PAS"/>
    <property type="match status" value="1"/>
</dbReference>
<dbReference type="SUPFAM" id="SSF55785">
    <property type="entry name" value="PYP-like sensor domain (PAS domain)"/>
    <property type="match status" value="1"/>
</dbReference>
<evidence type="ECO:0000313" key="13">
    <source>
        <dbReference type="Proteomes" id="UP000238220"/>
    </source>
</evidence>
<dbReference type="InterPro" id="IPR003660">
    <property type="entry name" value="HAMP_dom"/>
</dbReference>
<evidence type="ECO:0000256" key="4">
    <source>
        <dbReference type="ARBA" id="ARBA00022553"/>
    </source>
</evidence>